<dbReference type="EMBL" id="FNEZ01000004">
    <property type="protein sequence ID" value="SDK20848.1"/>
    <property type="molecule type" value="Genomic_DNA"/>
</dbReference>
<dbReference type="Pfam" id="PF08002">
    <property type="entry name" value="DUF1697"/>
    <property type="match status" value="1"/>
</dbReference>
<evidence type="ECO:0000313" key="1">
    <source>
        <dbReference type="EMBL" id="SDK20848.1"/>
    </source>
</evidence>
<keyword evidence="2" id="KW-1185">Reference proteome</keyword>
<dbReference type="SUPFAM" id="SSF160379">
    <property type="entry name" value="SP0830-like"/>
    <property type="match status" value="1"/>
</dbReference>
<reference evidence="1 2" key="1">
    <citation type="submission" date="2016-10" db="EMBL/GenBank/DDBJ databases">
        <authorList>
            <person name="de Groot N.N."/>
        </authorList>
    </citation>
    <scope>NUCLEOTIDE SEQUENCE [LARGE SCALE GENOMIC DNA]</scope>
    <source>
        <strain evidence="1 2">CGMCC 1.10076</strain>
    </source>
</reference>
<accession>A0A1G9A0G0</accession>
<proteinExistence type="predicted"/>
<dbReference type="AlphaFoldDB" id="A0A1G9A0G0"/>
<dbReference type="RefSeq" id="WP_091396798.1">
    <property type="nucleotide sequence ID" value="NZ_BKAI01000008.1"/>
</dbReference>
<organism evidence="1 2">
    <name type="scientific">Flavobacterium noncentrifugens</name>
    <dbReference type="NCBI Taxonomy" id="1128970"/>
    <lineage>
        <taxon>Bacteria</taxon>
        <taxon>Pseudomonadati</taxon>
        <taxon>Bacteroidota</taxon>
        <taxon>Flavobacteriia</taxon>
        <taxon>Flavobacteriales</taxon>
        <taxon>Flavobacteriaceae</taxon>
        <taxon>Flavobacterium</taxon>
    </lineage>
</organism>
<dbReference type="PANTHER" id="PTHR36439">
    <property type="entry name" value="BLL4334 PROTEIN"/>
    <property type="match status" value="1"/>
</dbReference>
<dbReference type="InterPro" id="IPR012545">
    <property type="entry name" value="DUF1697"/>
</dbReference>
<dbReference type="Proteomes" id="UP000199580">
    <property type="component" value="Unassembled WGS sequence"/>
</dbReference>
<dbReference type="PIRSF" id="PIRSF008502">
    <property type="entry name" value="UCP008502"/>
    <property type="match status" value="1"/>
</dbReference>
<evidence type="ECO:0000313" key="2">
    <source>
        <dbReference type="Proteomes" id="UP000199580"/>
    </source>
</evidence>
<gene>
    <name evidence="1" type="ORF">SAMN04487935_2824</name>
</gene>
<protein>
    <submittedName>
        <fullName evidence="1">Uncharacterized conserved protein, DUF1697 family</fullName>
    </submittedName>
</protein>
<dbReference type="Gene3D" id="3.30.70.1280">
    <property type="entry name" value="SP0830-like domains"/>
    <property type="match status" value="1"/>
</dbReference>
<sequence>MKTHIALLRGINVSGHKIIKMELLRKVLSELDLDNIRTYIQSGNIIFESNSSDISKLEMQIAAKIEEHFGFVVPVTVVTPGELFAIINKNPYAKATLSDAAQPYVSFLSEIPKNDYLEVLKTIDFKGDAFISIDKTLYIWYSNFAGNSKLSNAIIESKLKLRSTARNWKTVLKLYELATAK</sequence>
<dbReference type="OrthoDB" id="9806494at2"/>
<name>A0A1G9A0G0_9FLAO</name>
<dbReference type="STRING" id="1128970.SAMN04487935_2824"/>
<dbReference type="PANTHER" id="PTHR36439:SF1">
    <property type="entry name" value="DUF1697 DOMAIN-CONTAINING PROTEIN"/>
    <property type="match status" value="1"/>
</dbReference>